<keyword evidence="1" id="KW-1133">Transmembrane helix</keyword>
<evidence type="ECO:0008006" key="5">
    <source>
        <dbReference type="Google" id="ProtNLM"/>
    </source>
</evidence>
<evidence type="ECO:0000313" key="3">
    <source>
        <dbReference type="EMBL" id="KAL1496430.1"/>
    </source>
</evidence>
<name>A0AB34IG28_PRYPA</name>
<feature type="transmembrane region" description="Helical" evidence="1">
    <location>
        <begin position="72"/>
        <end position="94"/>
    </location>
</feature>
<feature type="chain" id="PRO_5044306157" description="Photosystem I assembly protein Ycf4" evidence="2">
    <location>
        <begin position="24"/>
        <end position="328"/>
    </location>
</feature>
<evidence type="ECO:0000256" key="2">
    <source>
        <dbReference type="SAM" id="SignalP"/>
    </source>
</evidence>
<protein>
    <recommendedName>
        <fullName evidence="5">Photosystem I assembly protein Ycf4</fullName>
    </recommendedName>
</protein>
<keyword evidence="2" id="KW-0732">Signal</keyword>
<dbReference type="Pfam" id="PF11998">
    <property type="entry name" value="DUF3493"/>
    <property type="match status" value="1"/>
</dbReference>
<dbReference type="InterPro" id="IPR021883">
    <property type="entry name" value="LPA1-like"/>
</dbReference>
<proteinExistence type="predicted"/>
<sequence length="328" mass="34434">MSPSPSPCRLLALLALFPASTSALSAPTPHTARAPLLRLTPLPRARLLLRQPTQSQRLREEIDDPFAKARLFVWPALFAAAGISTFFAVTTLLAEATGARPAADSSAFNLAVDLAALVGVGLGWRRELAAREARLRRITAGGAMASLRVQLLRAQGRRTVKLAELRAGRDSFDDEACRASHSSAAEALGSIGTRVVIVAATAETLAGSVRGATDRSAALCAADFVLVPVLVDASAAPPKLAPPPPELFAAGAVEHLALPQGMAAWEEVLSAELETALSQDSSAAERGLTLVLKKNGRVGTRRLGCPDWEAMLADVDARRSAGFDTKNI</sequence>
<dbReference type="Proteomes" id="UP001515480">
    <property type="component" value="Unassembled WGS sequence"/>
</dbReference>
<feature type="transmembrane region" description="Helical" evidence="1">
    <location>
        <begin position="106"/>
        <end position="124"/>
    </location>
</feature>
<keyword evidence="4" id="KW-1185">Reference proteome</keyword>
<gene>
    <name evidence="3" type="ORF">AB1Y20_016385</name>
</gene>
<accession>A0AB34IG28</accession>
<keyword evidence="1" id="KW-0472">Membrane</keyword>
<evidence type="ECO:0000256" key="1">
    <source>
        <dbReference type="SAM" id="Phobius"/>
    </source>
</evidence>
<evidence type="ECO:0000313" key="4">
    <source>
        <dbReference type="Proteomes" id="UP001515480"/>
    </source>
</evidence>
<reference evidence="3 4" key="1">
    <citation type="journal article" date="2024" name="Science">
        <title>Giant polyketide synthase enzymes in the biosynthesis of giant marine polyether toxins.</title>
        <authorList>
            <person name="Fallon T.R."/>
            <person name="Shende V.V."/>
            <person name="Wierzbicki I.H."/>
            <person name="Pendleton A.L."/>
            <person name="Watervoot N.F."/>
            <person name="Auber R.P."/>
            <person name="Gonzalez D.J."/>
            <person name="Wisecaver J.H."/>
            <person name="Moore B.S."/>
        </authorList>
    </citation>
    <scope>NUCLEOTIDE SEQUENCE [LARGE SCALE GENOMIC DNA]</scope>
    <source>
        <strain evidence="3 4">12B1</strain>
    </source>
</reference>
<dbReference type="EMBL" id="JBGBPQ010000029">
    <property type="protein sequence ID" value="KAL1496430.1"/>
    <property type="molecule type" value="Genomic_DNA"/>
</dbReference>
<dbReference type="PANTHER" id="PTHR35498">
    <property type="entry name" value="PROTEIN LOW PSII ACCUMULATION 1, CHLOROPLASTIC"/>
    <property type="match status" value="1"/>
</dbReference>
<feature type="signal peptide" evidence="2">
    <location>
        <begin position="1"/>
        <end position="23"/>
    </location>
</feature>
<comment type="caution">
    <text evidence="3">The sequence shown here is derived from an EMBL/GenBank/DDBJ whole genome shotgun (WGS) entry which is preliminary data.</text>
</comment>
<keyword evidence="1" id="KW-0812">Transmembrane</keyword>
<dbReference type="PANTHER" id="PTHR35498:SF1">
    <property type="entry name" value="LOW PSII ACCUMULATION-LIKE PROTEIN"/>
    <property type="match status" value="1"/>
</dbReference>
<dbReference type="AlphaFoldDB" id="A0AB34IG28"/>
<organism evidence="3 4">
    <name type="scientific">Prymnesium parvum</name>
    <name type="common">Toxic golden alga</name>
    <dbReference type="NCBI Taxonomy" id="97485"/>
    <lineage>
        <taxon>Eukaryota</taxon>
        <taxon>Haptista</taxon>
        <taxon>Haptophyta</taxon>
        <taxon>Prymnesiophyceae</taxon>
        <taxon>Prymnesiales</taxon>
        <taxon>Prymnesiaceae</taxon>
        <taxon>Prymnesium</taxon>
    </lineage>
</organism>